<dbReference type="SMART" id="SM00228">
    <property type="entry name" value="PDZ"/>
    <property type="match status" value="1"/>
</dbReference>
<dbReference type="PROSITE" id="PS50106">
    <property type="entry name" value="PDZ"/>
    <property type="match status" value="1"/>
</dbReference>
<protein>
    <submittedName>
        <fullName evidence="4">PDZ domain-containing protein</fullName>
    </submittedName>
</protein>
<evidence type="ECO:0000313" key="4">
    <source>
        <dbReference type="WBParaSite" id="ACRNAN_scaffold579.g27342.t1"/>
    </source>
</evidence>
<feature type="compositionally biased region" description="Gly residues" evidence="1">
    <location>
        <begin position="309"/>
        <end position="328"/>
    </location>
</feature>
<dbReference type="Gene3D" id="2.30.42.10">
    <property type="match status" value="1"/>
</dbReference>
<keyword evidence="3" id="KW-1185">Reference proteome</keyword>
<dbReference type="SUPFAM" id="SSF50156">
    <property type="entry name" value="PDZ domain-like"/>
    <property type="match status" value="1"/>
</dbReference>
<feature type="compositionally biased region" description="Low complexity" evidence="1">
    <location>
        <begin position="229"/>
        <end position="238"/>
    </location>
</feature>
<feature type="region of interest" description="Disordered" evidence="1">
    <location>
        <begin position="181"/>
        <end position="386"/>
    </location>
</feature>
<dbReference type="InterPro" id="IPR036034">
    <property type="entry name" value="PDZ_sf"/>
</dbReference>
<evidence type="ECO:0000313" key="3">
    <source>
        <dbReference type="Proteomes" id="UP000887540"/>
    </source>
</evidence>
<dbReference type="InterPro" id="IPR006643">
    <property type="entry name" value="Zasp-like_motif"/>
</dbReference>
<organism evidence="3 4">
    <name type="scientific">Acrobeloides nanus</name>
    <dbReference type="NCBI Taxonomy" id="290746"/>
    <lineage>
        <taxon>Eukaryota</taxon>
        <taxon>Metazoa</taxon>
        <taxon>Ecdysozoa</taxon>
        <taxon>Nematoda</taxon>
        <taxon>Chromadorea</taxon>
        <taxon>Rhabditida</taxon>
        <taxon>Tylenchina</taxon>
        <taxon>Cephalobomorpha</taxon>
        <taxon>Cephaloboidea</taxon>
        <taxon>Cephalobidae</taxon>
        <taxon>Acrobeloides</taxon>
    </lineage>
</organism>
<reference evidence="4" key="1">
    <citation type="submission" date="2022-11" db="UniProtKB">
        <authorList>
            <consortium name="WormBaseParasite"/>
        </authorList>
    </citation>
    <scope>IDENTIFICATION</scope>
</reference>
<feature type="compositionally biased region" description="Basic and acidic residues" evidence="1">
    <location>
        <begin position="188"/>
        <end position="205"/>
    </location>
</feature>
<evidence type="ECO:0000259" key="2">
    <source>
        <dbReference type="PROSITE" id="PS50106"/>
    </source>
</evidence>
<feature type="compositionally biased region" description="Low complexity" evidence="1">
    <location>
        <begin position="288"/>
        <end position="308"/>
    </location>
</feature>
<dbReference type="AlphaFoldDB" id="A0A914E5W6"/>
<accession>A0A914E5W6</accession>
<dbReference type="WBParaSite" id="ACRNAN_scaffold579.g27342.t1">
    <property type="protein sequence ID" value="ACRNAN_scaffold579.g27342.t1"/>
    <property type="gene ID" value="ACRNAN_scaffold579.g27342"/>
</dbReference>
<feature type="domain" description="PDZ" evidence="2">
    <location>
        <begin position="7"/>
        <end position="80"/>
    </location>
</feature>
<feature type="compositionally biased region" description="Low complexity" evidence="1">
    <location>
        <begin position="206"/>
        <end position="220"/>
    </location>
</feature>
<dbReference type="Proteomes" id="UP000887540">
    <property type="component" value="Unplaced"/>
</dbReference>
<name>A0A914E5W6_9BILA</name>
<dbReference type="SMART" id="SM00735">
    <property type="entry name" value="ZM"/>
    <property type="match status" value="1"/>
</dbReference>
<proteinExistence type="predicted"/>
<feature type="compositionally biased region" description="Gly residues" evidence="1">
    <location>
        <begin position="357"/>
        <end position="367"/>
    </location>
</feature>
<sequence>MAYEYINVRMSRSNANINWGFTLRQGSGNELVISSVEKDSMAEKAGLLLNDTVQEIFGRSGADINEARNRIQNANDVTMVLKRFVSTPPSLPWNLDEKDSKVFVNHFDSQGRNLGRSDQKTNGYVNSFVSSSGSGAPLSQSSYNTSNYSRNINETSTNVPISYGLQPFRDTTNNALALPGSNTVSSESHSKWDTTEGNVKKHFESSRSYQRTESSSVSPAGAGGGFGTNWGTTGSNWGQIGGGGGGFSSTTGGGGFSSTTGGGPNWGSSGAGGFTSGFTSGGGGGGAPFTSSQNQSNNYQSFNSSTGSGAYGGGAGGGGSGGQFGGGAQRTSQYDRQPQFDEKRAASMQPTYVKTGGQYGGGRGGGAQDRAQSTTPNSGPRAYYQHSPRTYRELSPQATIRHLQYNTPMGLYSPEAAAEQFKMQTGQNMRVDPDYPSTRPVWMDSATRRAIEEEEQGRRGLSPVHQSSCFKRISAACGTPVQ</sequence>
<feature type="compositionally biased region" description="Gly residues" evidence="1">
    <location>
        <begin position="239"/>
        <end position="287"/>
    </location>
</feature>
<evidence type="ECO:0000256" key="1">
    <source>
        <dbReference type="SAM" id="MobiDB-lite"/>
    </source>
</evidence>
<dbReference type="InterPro" id="IPR001478">
    <property type="entry name" value="PDZ"/>
</dbReference>
<dbReference type="Pfam" id="PF00595">
    <property type="entry name" value="PDZ"/>
    <property type="match status" value="1"/>
</dbReference>